<accession>M0QJC3</accession>
<keyword evidence="2" id="KW-1185">Reference proteome</keyword>
<evidence type="ECO:0008006" key="3">
    <source>
        <dbReference type="Google" id="ProtNLM"/>
    </source>
</evidence>
<dbReference type="Proteomes" id="UP000011666">
    <property type="component" value="Unassembled WGS sequence"/>
</dbReference>
<organism evidence="1 2">
    <name type="scientific">Gordonia soli NBRC 108243</name>
    <dbReference type="NCBI Taxonomy" id="1223545"/>
    <lineage>
        <taxon>Bacteria</taxon>
        <taxon>Bacillati</taxon>
        <taxon>Actinomycetota</taxon>
        <taxon>Actinomycetes</taxon>
        <taxon>Mycobacteriales</taxon>
        <taxon>Gordoniaceae</taxon>
        <taxon>Gordonia</taxon>
    </lineage>
</organism>
<evidence type="ECO:0000313" key="2">
    <source>
        <dbReference type="Proteomes" id="UP000011666"/>
    </source>
</evidence>
<proteinExistence type="predicted"/>
<comment type="caution">
    <text evidence="1">The sequence shown here is derived from an EMBL/GenBank/DDBJ whole genome shotgun (WGS) entry which is preliminary data.</text>
</comment>
<protein>
    <recommendedName>
        <fullName evidence="3">DUF1330 domain-containing protein</fullName>
    </recommendedName>
</protein>
<dbReference type="EMBL" id="BANX01000008">
    <property type="protein sequence ID" value="GAC67532.1"/>
    <property type="molecule type" value="Genomic_DNA"/>
</dbReference>
<evidence type="ECO:0000313" key="1">
    <source>
        <dbReference type="EMBL" id="GAC67532.1"/>
    </source>
</evidence>
<dbReference type="eggNOG" id="ENOG5034BD5">
    <property type="taxonomic scope" value="Bacteria"/>
</dbReference>
<reference evidence="1 2" key="1">
    <citation type="submission" date="2013-01" db="EMBL/GenBank/DDBJ databases">
        <title>Whole genome shotgun sequence of Gordonia soli NBRC 108243.</title>
        <authorList>
            <person name="Isaki-Nakamura S."/>
            <person name="Hosoyama A."/>
            <person name="Tsuchikane K."/>
            <person name="Ando Y."/>
            <person name="Baba S."/>
            <person name="Ohji S."/>
            <person name="Hamada M."/>
            <person name="Tamura T."/>
            <person name="Yamazoe A."/>
            <person name="Yamazaki S."/>
            <person name="Fujita N."/>
        </authorList>
    </citation>
    <scope>NUCLEOTIDE SEQUENCE [LARGE SCALE GENOMIC DNA]</scope>
    <source>
        <strain evidence="1 2">NBRC 108243</strain>
    </source>
</reference>
<gene>
    <name evidence="1" type="ORF">GS4_08_01170</name>
</gene>
<dbReference type="STRING" id="1223545.GS4_08_01170"/>
<dbReference type="OrthoDB" id="4466123at2"/>
<dbReference type="RefSeq" id="WP_007618809.1">
    <property type="nucleotide sequence ID" value="NZ_BANX01000008.1"/>
</dbReference>
<sequence length="104" mass="11435">MSVTLTILLWPHNGKDDDLSAYEDDVLVLVTEHGGRVVQRVRRIGTDPVPPLETQIITFPDEDSLDGYLGDPSRTAMAARRDACIARTDMWRVEEAAGNVLGTA</sequence>
<name>M0QJC3_9ACTN</name>
<dbReference type="AlphaFoldDB" id="M0QJC3"/>